<evidence type="ECO:0000256" key="1">
    <source>
        <dbReference type="ARBA" id="ARBA00023270"/>
    </source>
</evidence>
<dbReference type="Gene3D" id="3.20.20.70">
    <property type="entry name" value="Aldolase class I"/>
    <property type="match status" value="1"/>
</dbReference>
<protein>
    <submittedName>
        <fullName evidence="3">Transaldolase</fullName>
    </submittedName>
</protein>
<dbReference type="PANTHER" id="PTHR10683">
    <property type="entry name" value="TRANSALDOLASE"/>
    <property type="match status" value="1"/>
</dbReference>
<dbReference type="EMBL" id="LHPG02000007">
    <property type="protein sequence ID" value="PRW56906.1"/>
    <property type="molecule type" value="Genomic_DNA"/>
</dbReference>
<dbReference type="InterPro" id="IPR001585">
    <property type="entry name" value="TAL/FSA"/>
</dbReference>
<organism evidence="3 4">
    <name type="scientific">Chlorella sorokiniana</name>
    <name type="common">Freshwater green alga</name>
    <dbReference type="NCBI Taxonomy" id="3076"/>
    <lineage>
        <taxon>Eukaryota</taxon>
        <taxon>Viridiplantae</taxon>
        <taxon>Chlorophyta</taxon>
        <taxon>core chlorophytes</taxon>
        <taxon>Trebouxiophyceae</taxon>
        <taxon>Chlorellales</taxon>
        <taxon>Chlorellaceae</taxon>
        <taxon>Chlorella clade</taxon>
        <taxon>Chlorella</taxon>
    </lineage>
</organism>
<gene>
    <name evidence="3" type="ORF">C2E21_4124</name>
</gene>
<name>A0A2P6TS76_CHLSO</name>
<evidence type="ECO:0000313" key="4">
    <source>
        <dbReference type="Proteomes" id="UP000239899"/>
    </source>
</evidence>
<dbReference type="Proteomes" id="UP000239899">
    <property type="component" value="Unassembled WGS sequence"/>
</dbReference>
<dbReference type="AlphaFoldDB" id="A0A2P6TS76"/>
<reference evidence="3 4" key="1">
    <citation type="journal article" date="2018" name="Plant J.">
        <title>Genome sequences of Chlorella sorokiniana UTEX 1602 and Micractinium conductrix SAG 241.80: implications to maltose excretion by a green alga.</title>
        <authorList>
            <person name="Arriola M.B."/>
            <person name="Velmurugan N."/>
            <person name="Zhang Y."/>
            <person name="Plunkett M.H."/>
            <person name="Hondzo H."/>
            <person name="Barney B.M."/>
        </authorList>
    </citation>
    <scope>NUCLEOTIDE SEQUENCE [LARGE SCALE GENOMIC DNA]</scope>
    <source>
        <strain evidence="4">UTEX 1602</strain>
    </source>
</reference>
<dbReference type="Pfam" id="PF00923">
    <property type="entry name" value="TAL_FSA"/>
    <property type="match status" value="1"/>
</dbReference>
<evidence type="ECO:0000256" key="2">
    <source>
        <dbReference type="SAM" id="MobiDB-lite"/>
    </source>
</evidence>
<dbReference type="OrthoDB" id="1711136at2759"/>
<comment type="caution">
    <text evidence="3">The sequence shown here is derived from an EMBL/GenBank/DDBJ whole genome shotgun (WGS) entry which is preliminary data.</text>
</comment>
<evidence type="ECO:0000313" key="3">
    <source>
        <dbReference type="EMBL" id="PRW56906.1"/>
    </source>
</evidence>
<accession>A0A2P6TS76</accession>
<dbReference type="InterPro" id="IPR013785">
    <property type="entry name" value="Aldolase_TIM"/>
</dbReference>
<feature type="region of interest" description="Disordered" evidence="2">
    <location>
        <begin position="1"/>
        <end position="41"/>
    </location>
</feature>
<dbReference type="GO" id="GO:0005975">
    <property type="term" value="P:carbohydrate metabolic process"/>
    <property type="evidence" value="ECO:0007669"/>
    <property type="project" value="InterPro"/>
</dbReference>
<dbReference type="STRING" id="3076.A0A2P6TS76"/>
<keyword evidence="4" id="KW-1185">Reference proteome</keyword>
<dbReference type="PANTHER" id="PTHR10683:SF40">
    <property type="entry name" value="FRUCTOSE-6-PHOSPHATE ALDOLASE 1-RELATED"/>
    <property type="match status" value="1"/>
</dbReference>
<keyword evidence="1" id="KW-0704">Schiff base</keyword>
<sequence>MAAPQRLQQQQGQQWRQRVRLAAGRGGGPDRDSDSDSEDFFMTQEGNSIDEAYYEEEAMSMEEDDDSMRLYLDSANVQEWAKWAETGVFFGFTTNPTILKRDGVPCNIASMRHLAREAFQLEVEELQLQAWGTTAAEMYSCGMDLMDVDTRIVVKLPITLEGAKAAKRLVADGVPVTMTGIYASHQVVTSLAMGAAYAAPYVGRMSDAGKNGIEETIRMQEIVDLGSGSDPLQPMRLLVASIRSADEIATLAAKGCNTFTIAPYVAEQLFNVELTNQAAELFQEHADDMGAMRGH</sequence>
<proteinExistence type="predicted"/>
<feature type="compositionally biased region" description="Low complexity" evidence="2">
    <location>
        <begin position="1"/>
        <end position="16"/>
    </location>
</feature>
<dbReference type="SUPFAM" id="SSF51569">
    <property type="entry name" value="Aldolase"/>
    <property type="match status" value="1"/>
</dbReference>